<dbReference type="AlphaFoldDB" id="A0A5V4LBM0"/>
<accession>A0A5V4LBM0</accession>
<evidence type="ECO:0000313" key="1">
    <source>
        <dbReference type="EMBL" id="EBU2435274.1"/>
    </source>
</evidence>
<dbReference type="InterPro" id="IPR019650">
    <property type="entry name" value="DUF2513"/>
</dbReference>
<dbReference type="EMBL" id="AAHBKJ010000017">
    <property type="protein sequence ID" value="EBU2435274.1"/>
    <property type="molecule type" value="Genomic_DNA"/>
</dbReference>
<dbReference type="Pfam" id="PF10711">
    <property type="entry name" value="DUF2513"/>
    <property type="match status" value="1"/>
</dbReference>
<sequence length="126" mass="13741">MQHGDSMKRDWDTIRDVLIEVEALDNARHENIQYGPASESDEPQKDAHGVLLWKAGFIEGIDASDMDGDAVLAQGLTWAGHDLLETIRSKAVWERIKATAKDKGIELTFDAVKALGKTALAAIIGS</sequence>
<reference evidence="1" key="1">
    <citation type="submission" date="2018-07" db="EMBL/GenBank/DDBJ databases">
        <authorList>
            <consortium name="GenomeTrakr network: Whole genome sequencing for foodborne pathogen traceback"/>
        </authorList>
    </citation>
    <scope>NUCLEOTIDE SEQUENCE</scope>
    <source>
        <strain evidence="1">CFSAN070570</strain>
    </source>
</reference>
<comment type="caution">
    <text evidence="1">The sequence shown here is derived from an EMBL/GenBank/DDBJ whole genome shotgun (WGS) entry which is preliminary data.</text>
</comment>
<protein>
    <submittedName>
        <fullName evidence="1">DUF2513 domain-containing protein</fullName>
    </submittedName>
</protein>
<name>A0A5V4LBM0_SALER</name>
<organism evidence="1">
    <name type="scientific">Salmonella enterica</name>
    <name type="common">Salmonella choleraesuis</name>
    <dbReference type="NCBI Taxonomy" id="28901"/>
    <lineage>
        <taxon>Bacteria</taxon>
        <taxon>Pseudomonadati</taxon>
        <taxon>Pseudomonadota</taxon>
        <taxon>Gammaproteobacteria</taxon>
        <taxon>Enterobacterales</taxon>
        <taxon>Enterobacteriaceae</taxon>
        <taxon>Salmonella</taxon>
    </lineage>
</organism>
<gene>
    <name evidence="1" type="ORF">CRJ19_09825</name>
</gene>
<proteinExistence type="predicted"/>